<dbReference type="HOGENOM" id="CLU_641100_0_0_1"/>
<accession>G4TTV3</accession>
<dbReference type="AlphaFoldDB" id="G4TTV3"/>
<name>G4TTV3_SERID</name>
<dbReference type="Proteomes" id="UP000007148">
    <property type="component" value="Unassembled WGS sequence"/>
</dbReference>
<keyword evidence="2" id="KW-1185">Reference proteome</keyword>
<reference evidence="1 2" key="1">
    <citation type="journal article" date="2011" name="PLoS Pathog.">
        <title>Endophytic Life Strategies Decoded by Genome and Transcriptome Analyses of the Mutualistic Root Symbiont Piriformospora indica.</title>
        <authorList>
            <person name="Zuccaro A."/>
            <person name="Lahrmann U."/>
            <person name="Guldener U."/>
            <person name="Langen G."/>
            <person name="Pfiffi S."/>
            <person name="Biedenkopf D."/>
            <person name="Wong P."/>
            <person name="Samans B."/>
            <person name="Grimm C."/>
            <person name="Basiewicz M."/>
            <person name="Murat C."/>
            <person name="Martin F."/>
            <person name="Kogel K.H."/>
        </authorList>
    </citation>
    <scope>NUCLEOTIDE SEQUENCE [LARGE SCALE GENOMIC DNA]</scope>
    <source>
        <strain evidence="1 2">DSM 11827</strain>
    </source>
</reference>
<evidence type="ECO:0000313" key="2">
    <source>
        <dbReference type="Proteomes" id="UP000007148"/>
    </source>
</evidence>
<comment type="caution">
    <text evidence="1">The sequence shown here is derived from an EMBL/GenBank/DDBJ whole genome shotgun (WGS) entry which is preliminary data.</text>
</comment>
<sequence>MLDHNTACSKIPVEIWIEVFQYHLGPSLSNPRCSSVLDYQRSLFDKSTKILYRYRRKEQKRVILQLVSRFWKLAADQVGDRIVFVYPLGYQVPPNYPISDAKHIHIYPDYSIDFRFPSDYPEQSRLWEYNVLHANVPVKLGRDVPFAQIVHLGRYNIVLTDPAAKPDDPLPGAVRALYWSPPSHRKWCDKLAHKSLRSLVALHIESMWSSMEVVPLHLPILRYLYLRTRLFDGNKDGTTFLTRWNFPVLAQVYLVYGEFSTGNIGAFLHRHSMTIEELGLHGKRESVLACCLKGLPRLKTYVVEGFDEFIAVSSPLNDMWCERPTNRTPASEDYLIVQLLRLPDRLNAEELAESLPWQILQMKKQVRFQMHDSWTEMREDVLDWVNPEGHYNLVEIIRTISDHVFDGEGTSWYSAAARVFETAVLHQYYNYLSER</sequence>
<proteinExistence type="predicted"/>
<evidence type="ECO:0000313" key="1">
    <source>
        <dbReference type="EMBL" id="CCA74746.1"/>
    </source>
</evidence>
<organism evidence="1 2">
    <name type="scientific">Serendipita indica (strain DSM 11827)</name>
    <name type="common">Root endophyte fungus</name>
    <name type="synonym">Piriformospora indica</name>
    <dbReference type="NCBI Taxonomy" id="1109443"/>
    <lineage>
        <taxon>Eukaryota</taxon>
        <taxon>Fungi</taxon>
        <taxon>Dikarya</taxon>
        <taxon>Basidiomycota</taxon>
        <taxon>Agaricomycotina</taxon>
        <taxon>Agaricomycetes</taxon>
        <taxon>Sebacinales</taxon>
        <taxon>Serendipitaceae</taxon>
        <taxon>Serendipita</taxon>
    </lineage>
</organism>
<dbReference type="EMBL" id="CAFZ01000349">
    <property type="protein sequence ID" value="CCA74746.1"/>
    <property type="molecule type" value="Genomic_DNA"/>
</dbReference>
<gene>
    <name evidence="1" type="ORF">PIIN_08704</name>
</gene>
<protein>
    <submittedName>
        <fullName evidence="1">Uncharacterized protein</fullName>
    </submittedName>
</protein>
<dbReference type="InParanoid" id="G4TTV3"/>